<dbReference type="PANTHER" id="PTHR10417:SF4">
    <property type="entry name" value="SAND DOMAIN-CONTAINING PROTEIN-RELATED"/>
    <property type="match status" value="1"/>
</dbReference>
<evidence type="ECO:0000259" key="4">
    <source>
        <dbReference type="PROSITE" id="PS50864"/>
    </source>
</evidence>
<protein>
    <recommendedName>
        <fullName evidence="4">SAND domain-containing protein</fullName>
    </recommendedName>
</protein>
<gene>
    <name evidence="5" type="ORF">KUTeg_000493</name>
</gene>
<name>A0ABQ9FYR9_TEGGR</name>
<keyword evidence="6" id="KW-1185">Reference proteome</keyword>
<dbReference type="SUPFAM" id="SSF63763">
    <property type="entry name" value="SAND domain-like"/>
    <property type="match status" value="1"/>
</dbReference>
<dbReference type="InterPro" id="IPR000770">
    <property type="entry name" value="SAND_dom"/>
</dbReference>
<dbReference type="Proteomes" id="UP001217089">
    <property type="component" value="Unassembled WGS sequence"/>
</dbReference>
<evidence type="ECO:0000256" key="2">
    <source>
        <dbReference type="ARBA" id="ARBA00023163"/>
    </source>
</evidence>
<dbReference type="InterPro" id="IPR010919">
    <property type="entry name" value="SAND-like_dom_sf"/>
</dbReference>
<dbReference type="PANTHER" id="PTHR10417">
    <property type="entry name" value="GLUCOCORTICOID MODULATORY ELEMENT-BINDING PROTEIN"/>
    <property type="match status" value="1"/>
</dbReference>
<comment type="caution">
    <text evidence="5">The sequence shown here is derived from an EMBL/GenBank/DDBJ whole genome shotgun (WGS) entry which is preliminary data.</text>
</comment>
<evidence type="ECO:0000256" key="1">
    <source>
        <dbReference type="ARBA" id="ARBA00023015"/>
    </source>
</evidence>
<keyword evidence="3" id="KW-0539">Nucleus</keyword>
<dbReference type="Gene3D" id="3.10.390.10">
    <property type="entry name" value="SAND domain-like"/>
    <property type="match status" value="1"/>
</dbReference>
<proteinExistence type="predicted"/>
<dbReference type="Pfam" id="PF01342">
    <property type="entry name" value="SAND"/>
    <property type="match status" value="1"/>
</dbReference>
<accession>A0ABQ9FYR9</accession>
<dbReference type="PROSITE" id="PS50864">
    <property type="entry name" value="SAND"/>
    <property type="match status" value="1"/>
</dbReference>
<evidence type="ECO:0000313" key="6">
    <source>
        <dbReference type="Proteomes" id="UP001217089"/>
    </source>
</evidence>
<feature type="domain" description="SAND" evidence="4">
    <location>
        <begin position="74"/>
        <end position="156"/>
    </location>
</feature>
<reference evidence="5 6" key="1">
    <citation type="submission" date="2022-12" db="EMBL/GenBank/DDBJ databases">
        <title>Chromosome-level genome of Tegillarca granosa.</title>
        <authorList>
            <person name="Kim J."/>
        </authorList>
    </citation>
    <scope>NUCLEOTIDE SEQUENCE [LARGE SCALE GENOMIC DNA]</scope>
    <source>
        <strain evidence="5">Teg-2019</strain>
        <tissue evidence="5">Adductor muscle</tissue>
    </source>
</reference>
<evidence type="ECO:0000313" key="5">
    <source>
        <dbReference type="EMBL" id="KAJ8322022.1"/>
    </source>
</evidence>
<sequence>MPRLCIEIEYTFEEADPWEFLKVDNSMSMFMTVTENNQQILTNKNLEDVEYYVTKMQDSGSRVEIKTTSGYRRNAEMGLPDGNVIEVTCGHLVGYLHRDRFYCPGIHRECIEVDGEFVSPKKFSVLGDKHRLKDWKNAIRINNRQIRKYIESGELTFWNHDSLCTGRCVARAPAIRPGTGIPVLSDNKEPVTYSFETLTTSSISPAPDMSSQVSLIVPEDIGGAKGDDGDWDTSNDIKPDVKELQAQMLAATKLQSVLSNPRTTVSDMPSTMSKSTNYAYPVCSSSVSSGLNSSEESSDEDDRMLWKGIVELGLGR</sequence>
<dbReference type="SMART" id="SM00258">
    <property type="entry name" value="SAND"/>
    <property type="match status" value="1"/>
</dbReference>
<evidence type="ECO:0000256" key="3">
    <source>
        <dbReference type="ARBA" id="ARBA00023242"/>
    </source>
</evidence>
<keyword evidence="2" id="KW-0804">Transcription</keyword>
<organism evidence="5 6">
    <name type="scientific">Tegillarca granosa</name>
    <name type="common">Malaysian cockle</name>
    <name type="synonym">Anadara granosa</name>
    <dbReference type="NCBI Taxonomy" id="220873"/>
    <lineage>
        <taxon>Eukaryota</taxon>
        <taxon>Metazoa</taxon>
        <taxon>Spiralia</taxon>
        <taxon>Lophotrochozoa</taxon>
        <taxon>Mollusca</taxon>
        <taxon>Bivalvia</taxon>
        <taxon>Autobranchia</taxon>
        <taxon>Pteriomorphia</taxon>
        <taxon>Arcoida</taxon>
        <taxon>Arcoidea</taxon>
        <taxon>Arcidae</taxon>
        <taxon>Tegillarca</taxon>
    </lineage>
</organism>
<keyword evidence="1" id="KW-0805">Transcription regulation</keyword>
<dbReference type="EMBL" id="JARBDR010000018">
    <property type="protein sequence ID" value="KAJ8322022.1"/>
    <property type="molecule type" value="Genomic_DNA"/>
</dbReference>